<sequence>MGRAEGIAHPPEAEEAGIRVRGIGEPAEEHWEEGSLDGSATAHAGGEGLQVAQSARRIGVAQGSQPLLSCLRCEPGLTGIEPRDRLEQRTVEELLVDAAYLTRMTPPLGDKLVDRLRPVPERPTKPPKVFGVVGHRVRAA</sequence>
<reference evidence="2" key="1">
    <citation type="submission" date="2020-05" db="EMBL/GenBank/DDBJ databases">
        <authorList>
            <person name="Chiriac C."/>
            <person name="Salcher M."/>
            <person name="Ghai R."/>
            <person name="Kavagutti S V."/>
        </authorList>
    </citation>
    <scope>NUCLEOTIDE SEQUENCE</scope>
</reference>
<dbReference type="EMBL" id="CAFBNB010000189">
    <property type="protein sequence ID" value="CAB4936685.1"/>
    <property type="molecule type" value="Genomic_DNA"/>
</dbReference>
<gene>
    <name evidence="2" type="ORF">UFOPK3720_01023</name>
</gene>
<accession>A0A6J7J0G2</accession>
<name>A0A6J7J0G2_9ZZZZ</name>
<evidence type="ECO:0000256" key="1">
    <source>
        <dbReference type="SAM" id="MobiDB-lite"/>
    </source>
</evidence>
<proteinExistence type="predicted"/>
<evidence type="ECO:0000313" key="2">
    <source>
        <dbReference type="EMBL" id="CAB4936685.1"/>
    </source>
</evidence>
<protein>
    <submittedName>
        <fullName evidence="2">Unannotated protein</fullName>
    </submittedName>
</protein>
<dbReference type="AlphaFoldDB" id="A0A6J7J0G2"/>
<feature type="region of interest" description="Disordered" evidence="1">
    <location>
        <begin position="1"/>
        <end position="47"/>
    </location>
</feature>
<organism evidence="2">
    <name type="scientific">freshwater metagenome</name>
    <dbReference type="NCBI Taxonomy" id="449393"/>
    <lineage>
        <taxon>unclassified sequences</taxon>
        <taxon>metagenomes</taxon>
        <taxon>ecological metagenomes</taxon>
    </lineage>
</organism>